<evidence type="ECO:0000313" key="3">
    <source>
        <dbReference type="Proteomes" id="UP000007797"/>
    </source>
</evidence>
<dbReference type="KEGG" id="dfa:DFA_07624"/>
<feature type="transmembrane region" description="Helical" evidence="1">
    <location>
        <begin position="62"/>
        <end position="84"/>
    </location>
</feature>
<organism evidence="2 3">
    <name type="scientific">Cavenderia fasciculata</name>
    <name type="common">Slime mold</name>
    <name type="synonym">Dictyostelium fasciculatum</name>
    <dbReference type="NCBI Taxonomy" id="261658"/>
    <lineage>
        <taxon>Eukaryota</taxon>
        <taxon>Amoebozoa</taxon>
        <taxon>Evosea</taxon>
        <taxon>Eumycetozoa</taxon>
        <taxon>Dictyostelia</taxon>
        <taxon>Acytosteliales</taxon>
        <taxon>Cavenderiaceae</taxon>
        <taxon>Cavenderia</taxon>
    </lineage>
</organism>
<keyword evidence="3" id="KW-1185">Reference proteome</keyword>
<keyword evidence="1" id="KW-0812">Transmembrane</keyword>
<accession>F4Q2G7</accession>
<keyword evidence="1" id="KW-0472">Membrane</keyword>
<keyword evidence="1" id="KW-1133">Transmembrane helix</keyword>
<evidence type="ECO:0000313" key="2">
    <source>
        <dbReference type="EMBL" id="EGG16646.1"/>
    </source>
</evidence>
<reference evidence="3" key="1">
    <citation type="journal article" date="2011" name="Genome Res.">
        <title>Phylogeny-wide analysis of social amoeba genomes highlights ancient origins for complex intercellular communication.</title>
        <authorList>
            <person name="Heidel A.J."/>
            <person name="Lawal H.M."/>
            <person name="Felder M."/>
            <person name="Schilde C."/>
            <person name="Helps N.R."/>
            <person name="Tunggal B."/>
            <person name="Rivero F."/>
            <person name="John U."/>
            <person name="Schleicher M."/>
            <person name="Eichinger L."/>
            <person name="Platzer M."/>
            <person name="Noegel A.A."/>
            <person name="Schaap P."/>
            <person name="Gloeckner G."/>
        </authorList>
    </citation>
    <scope>NUCLEOTIDE SEQUENCE [LARGE SCALE GENOMIC DNA]</scope>
    <source>
        <strain evidence="3">SH3</strain>
    </source>
</reference>
<evidence type="ECO:0000256" key="1">
    <source>
        <dbReference type="SAM" id="Phobius"/>
    </source>
</evidence>
<dbReference type="RefSeq" id="XP_004355120.1">
    <property type="nucleotide sequence ID" value="XM_004355068.1"/>
</dbReference>
<name>F4Q2G7_CACFS</name>
<dbReference type="GeneID" id="14869914"/>
<proteinExistence type="predicted"/>
<dbReference type="AlphaFoldDB" id="F4Q2G7"/>
<dbReference type="Proteomes" id="UP000007797">
    <property type="component" value="Unassembled WGS sequence"/>
</dbReference>
<protein>
    <submittedName>
        <fullName evidence="2">Uncharacterized protein</fullName>
    </submittedName>
</protein>
<gene>
    <name evidence="2" type="ORF">DFA_07624</name>
</gene>
<sequence>MDTLVNKRGGGAGGGVGVGSDINMDNINIDDSDCSDLDDEQYRQSIRKHLAWYEKIGVDACLLSRVIIFLIVIFWILFVIYAALTM</sequence>
<dbReference type="EMBL" id="GL883021">
    <property type="protein sequence ID" value="EGG16646.1"/>
    <property type="molecule type" value="Genomic_DNA"/>
</dbReference>